<organism evidence="2 3">
    <name type="scientific">Clostridium carboxidivorans P7</name>
    <dbReference type="NCBI Taxonomy" id="536227"/>
    <lineage>
        <taxon>Bacteria</taxon>
        <taxon>Bacillati</taxon>
        <taxon>Bacillota</taxon>
        <taxon>Clostridia</taxon>
        <taxon>Eubacteriales</taxon>
        <taxon>Clostridiaceae</taxon>
        <taxon>Clostridium</taxon>
    </lineage>
</organism>
<dbReference type="EMBL" id="ACVI01000147">
    <property type="protein sequence ID" value="EET84557.1"/>
    <property type="molecule type" value="Genomic_DNA"/>
</dbReference>
<dbReference type="eggNOG" id="COG1277">
    <property type="taxonomic scope" value="Bacteria"/>
</dbReference>
<feature type="transmembrane region" description="Helical" evidence="1">
    <location>
        <begin position="198"/>
        <end position="218"/>
    </location>
</feature>
<keyword evidence="1" id="KW-0812">Transmembrane</keyword>
<dbReference type="PANTHER" id="PTHR37305">
    <property type="entry name" value="INTEGRAL MEMBRANE PROTEIN-RELATED"/>
    <property type="match status" value="1"/>
</dbReference>
<comment type="caution">
    <text evidence="2">The sequence shown here is derived from an EMBL/GenBank/DDBJ whole genome shotgun (WGS) entry which is preliminary data.</text>
</comment>
<evidence type="ECO:0008006" key="4">
    <source>
        <dbReference type="Google" id="ProtNLM"/>
    </source>
</evidence>
<dbReference type="RefSeq" id="WP_007063866.1">
    <property type="nucleotide sequence ID" value="NZ_ACVI01000147.1"/>
</dbReference>
<dbReference type="Pfam" id="PF12679">
    <property type="entry name" value="ABC2_membrane_2"/>
    <property type="match status" value="1"/>
</dbReference>
<dbReference type="GO" id="GO:0005886">
    <property type="term" value="C:plasma membrane"/>
    <property type="evidence" value="ECO:0007669"/>
    <property type="project" value="UniProtKB-SubCell"/>
</dbReference>
<feature type="transmembrane region" description="Helical" evidence="1">
    <location>
        <begin position="18"/>
        <end position="37"/>
    </location>
</feature>
<dbReference type="GO" id="GO:0140359">
    <property type="term" value="F:ABC-type transporter activity"/>
    <property type="evidence" value="ECO:0007669"/>
    <property type="project" value="InterPro"/>
</dbReference>
<dbReference type="PANTHER" id="PTHR37305:SF1">
    <property type="entry name" value="MEMBRANE PROTEIN"/>
    <property type="match status" value="1"/>
</dbReference>
<reference evidence="2 3" key="1">
    <citation type="submission" date="2009-06" db="EMBL/GenBank/DDBJ databases">
        <title>The draft genome of Clostridium carboxidivorans P7.</title>
        <authorList>
            <consortium name="US DOE Joint Genome Institute (JGI-PGF)"/>
            <person name="Lucas S."/>
            <person name="Copeland A."/>
            <person name="Lapidus A."/>
            <person name="Glavina del Rio T."/>
            <person name="Tice H."/>
            <person name="Bruce D."/>
            <person name="Goodwin L."/>
            <person name="Pitluck S."/>
            <person name="Larimer F."/>
            <person name="Land M.L."/>
            <person name="Hauser L."/>
            <person name="Hemme C.L."/>
        </authorList>
    </citation>
    <scope>NUCLEOTIDE SEQUENCE [LARGE SCALE GENOMIC DNA]</scope>
    <source>
        <strain evidence="2 3">P7</strain>
    </source>
</reference>
<evidence type="ECO:0000313" key="2">
    <source>
        <dbReference type="EMBL" id="EET84557.1"/>
    </source>
</evidence>
<accession>C6Q1R4</accession>
<keyword evidence="3" id="KW-1185">Reference proteome</keyword>
<feature type="non-terminal residue" evidence="2">
    <location>
        <position position="219"/>
    </location>
</feature>
<feature type="transmembrane region" description="Helical" evidence="1">
    <location>
        <begin position="156"/>
        <end position="178"/>
    </location>
</feature>
<evidence type="ECO:0000313" key="3">
    <source>
        <dbReference type="Proteomes" id="UP000004198"/>
    </source>
</evidence>
<evidence type="ECO:0000256" key="1">
    <source>
        <dbReference type="SAM" id="Phobius"/>
    </source>
</evidence>
<dbReference type="Proteomes" id="UP000004198">
    <property type="component" value="Unassembled WGS sequence"/>
</dbReference>
<name>C6Q1R4_9CLOT</name>
<protein>
    <recommendedName>
        <fullName evidence="4">ABC transporter permease</fullName>
    </recommendedName>
</protein>
<dbReference type="AlphaFoldDB" id="C6Q1R4"/>
<keyword evidence="1" id="KW-1133">Transmembrane helix</keyword>
<gene>
    <name evidence="2" type="ORF">CcarbDRAFT_4982</name>
</gene>
<dbReference type="PRINTS" id="PR01435">
    <property type="entry name" value="NPOXDRDTASE5"/>
</dbReference>
<proteinExistence type="predicted"/>
<sequence length="219" mass="25100">MIGLVKNEIIKLWYRKKFLTAIMALLIVTIGMFILINNDSGDRKVKKIQSNIVELQKREKLASPDEKKDLQKRIEDSQSHINYYNEDLKNPNTYWKEKAKEDIYKDKQNLNSNDVSIQSLEKEKMKLDISSKQYLLDNNIRPSSAIKPGSGELFSVYLEVFGIFVIFLVSVIFTADIVSSEFSPDYIKSTLSRPVSKFNIILSKGLAAIISVFLVINII</sequence>
<keyword evidence="1" id="KW-0472">Membrane</keyword>